<sequence length="139" mass="15639">MTFDQSDEGSDVDHNDEVIDDDALEPLPGRRVRGSETGRPMMAALDLFGRRYTLRIVWELRFGRSRFSDLRTAIDGISSSTLSQRLTELLAARIVTQVPGGAYRLTNQGRALLLALGPLELWAHTWARTVAEDRPSDRR</sequence>
<feature type="domain" description="HTH hxlR-type" evidence="5">
    <location>
        <begin position="39"/>
        <end position="131"/>
    </location>
</feature>
<evidence type="ECO:0000256" key="4">
    <source>
        <dbReference type="SAM" id="MobiDB-lite"/>
    </source>
</evidence>
<name>A0AA90NJE5_9ACTN</name>
<evidence type="ECO:0000256" key="2">
    <source>
        <dbReference type="ARBA" id="ARBA00023125"/>
    </source>
</evidence>
<evidence type="ECO:0000256" key="1">
    <source>
        <dbReference type="ARBA" id="ARBA00023015"/>
    </source>
</evidence>
<dbReference type="AlphaFoldDB" id="A0AA90NJE5"/>
<reference evidence="6" key="1">
    <citation type="submission" date="2023-08" db="EMBL/GenBank/DDBJ databases">
        <title>The draft genome of Tsukamurella strandjordii strain 050030.</title>
        <authorList>
            <person name="Zhao F."/>
            <person name="Feng Y."/>
            <person name="Zong Z."/>
        </authorList>
    </citation>
    <scope>NUCLEOTIDE SEQUENCE</scope>
    <source>
        <strain evidence="6">050030</strain>
    </source>
</reference>
<evidence type="ECO:0000313" key="7">
    <source>
        <dbReference type="Proteomes" id="UP001178281"/>
    </source>
</evidence>
<accession>A0AA90NJE5</accession>
<dbReference type="PANTHER" id="PTHR33204">
    <property type="entry name" value="TRANSCRIPTIONAL REGULATOR, MARR FAMILY"/>
    <property type="match status" value="1"/>
</dbReference>
<keyword evidence="2" id="KW-0238">DNA-binding</keyword>
<keyword evidence="1" id="KW-0805">Transcription regulation</keyword>
<dbReference type="Gene3D" id="1.10.10.10">
    <property type="entry name" value="Winged helix-like DNA-binding domain superfamily/Winged helix DNA-binding domain"/>
    <property type="match status" value="1"/>
</dbReference>
<comment type="caution">
    <text evidence="6">The sequence shown here is derived from an EMBL/GenBank/DDBJ whole genome shotgun (WGS) entry which is preliminary data.</text>
</comment>
<keyword evidence="7" id="KW-1185">Reference proteome</keyword>
<dbReference type="SUPFAM" id="SSF46785">
    <property type="entry name" value="Winged helix' DNA-binding domain"/>
    <property type="match status" value="1"/>
</dbReference>
<dbReference type="PANTHER" id="PTHR33204:SF37">
    <property type="entry name" value="HTH-TYPE TRANSCRIPTIONAL REGULATOR YODB"/>
    <property type="match status" value="1"/>
</dbReference>
<dbReference type="InterPro" id="IPR036388">
    <property type="entry name" value="WH-like_DNA-bd_sf"/>
</dbReference>
<evidence type="ECO:0000256" key="3">
    <source>
        <dbReference type="ARBA" id="ARBA00023163"/>
    </source>
</evidence>
<dbReference type="InterPro" id="IPR002577">
    <property type="entry name" value="HTH_HxlR"/>
</dbReference>
<proteinExistence type="predicted"/>
<dbReference type="InterPro" id="IPR036390">
    <property type="entry name" value="WH_DNA-bd_sf"/>
</dbReference>
<dbReference type="PROSITE" id="PS51118">
    <property type="entry name" value="HTH_HXLR"/>
    <property type="match status" value="1"/>
</dbReference>
<evidence type="ECO:0000259" key="5">
    <source>
        <dbReference type="PROSITE" id="PS51118"/>
    </source>
</evidence>
<gene>
    <name evidence="6" type="ORF">Q7X28_16615</name>
</gene>
<feature type="compositionally biased region" description="Acidic residues" evidence="4">
    <location>
        <begin position="1"/>
        <end position="10"/>
    </location>
</feature>
<protein>
    <submittedName>
        <fullName evidence="6">Helix-turn-helix domain-containing protein</fullName>
    </submittedName>
</protein>
<organism evidence="6 7">
    <name type="scientific">Tsukamurella strandjordii</name>
    <dbReference type="NCBI Taxonomy" id="147577"/>
    <lineage>
        <taxon>Bacteria</taxon>
        <taxon>Bacillati</taxon>
        <taxon>Actinomycetota</taxon>
        <taxon>Actinomycetes</taxon>
        <taxon>Mycobacteriales</taxon>
        <taxon>Tsukamurellaceae</taxon>
        <taxon>Tsukamurella</taxon>
    </lineage>
</organism>
<evidence type="ECO:0000313" key="6">
    <source>
        <dbReference type="EMBL" id="MDP0399551.1"/>
    </source>
</evidence>
<feature type="region of interest" description="Disordered" evidence="4">
    <location>
        <begin position="1"/>
        <end position="36"/>
    </location>
</feature>
<dbReference type="Proteomes" id="UP001178281">
    <property type="component" value="Unassembled WGS sequence"/>
</dbReference>
<dbReference type="Pfam" id="PF01638">
    <property type="entry name" value="HxlR"/>
    <property type="match status" value="1"/>
</dbReference>
<dbReference type="EMBL" id="JAUTIX010000006">
    <property type="protein sequence ID" value="MDP0399551.1"/>
    <property type="molecule type" value="Genomic_DNA"/>
</dbReference>
<dbReference type="GO" id="GO:0003677">
    <property type="term" value="F:DNA binding"/>
    <property type="evidence" value="ECO:0007669"/>
    <property type="project" value="UniProtKB-KW"/>
</dbReference>
<dbReference type="RefSeq" id="WP_305112138.1">
    <property type="nucleotide sequence ID" value="NZ_BAAAII010000016.1"/>
</dbReference>
<keyword evidence="3" id="KW-0804">Transcription</keyword>